<dbReference type="EMBL" id="LKCN02000015">
    <property type="protein sequence ID" value="RCI09439.1"/>
    <property type="molecule type" value="Genomic_DNA"/>
</dbReference>
<keyword evidence="2" id="KW-0732">Signal</keyword>
<dbReference type="OrthoDB" id="4926238at2759"/>
<gene>
    <name evidence="3" type="ORF">L249_3715</name>
</gene>
<name>A0A367L4T9_9HYPO</name>
<dbReference type="Proteomes" id="UP000253664">
    <property type="component" value="Unassembled WGS sequence"/>
</dbReference>
<evidence type="ECO:0000256" key="1">
    <source>
        <dbReference type="SAM" id="MobiDB-lite"/>
    </source>
</evidence>
<comment type="caution">
    <text evidence="3">The sequence shown here is derived from an EMBL/GenBank/DDBJ whole genome shotgun (WGS) entry which is preliminary data.</text>
</comment>
<accession>A0A367L4T9</accession>
<keyword evidence="4" id="KW-1185">Reference proteome</keyword>
<reference evidence="3 4" key="1">
    <citation type="journal article" date="2015" name="BMC Genomics">
        <title>Insights from the genome of Ophiocordyceps polyrhachis-furcata to pathogenicity and host specificity in insect fungi.</title>
        <authorList>
            <person name="Wichadakul D."/>
            <person name="Kobmoo N."/>
            <person name="Ingsriswang S."/>
            <person name="Tangphatsornruang S."/>
            <person name="Chantasingh D."/>
            <person name="Luangsa-ard J.J."/>
            <person name="Eurwilaichitr L."/>
        </authorList>
    </citation>
    <scope>NUCLEOTIDE SEQUENCE [LARGE SCALE GENOMIC DNA]</scope>
    <source>
        <strain evidence="3 4">BCC 54312</strain>
    </source>
</reference>
<feature type="region of interest" description="Disordered" evidence="1">
    <location>
        <begin position="1219"/>
        <end position="1264"/>
    </location>
</feature>
<evidence type="ECO:0000313" key="3">
    <source>
        <dbReference type="EMBL" id="RCI09439.1"/>
    </source>
</evidence>
<feature type="compositionally biased region" description="Basic and acidic residues" evidence="1">
    <location>
        <begin position="1255"/>
        <end position="1264"/>
    </location>
</feature>
<sequence>MAHRLSFPLLFLVLLLLHTALPVVSLEADEANSLRKEVLKELTAWTRQTPAGKEIYSVNSEEPKTAAVTQWTECVQGDCSPKISTLASIQFNRISKGMSMTSADLPQALKIPKTQAFRHLRLVIGLSITYLRLEGIGPALAKYKGTGGLEKFLFKGLHHLTGPLPVDVLFNLPFYALRLAHHDFENSTAVDNVNTASQIVPGLRCITRVVAASQKAEAISDELIMDTPLCLVGEGAMYVSFWPLIVTVSLVRQQVSAVFASIRKAFAQRERFKTVEMLREERAEGWRKILDGTVDRVLSDAFKAQVSDLFKPEISAVAYGASEGVENLFYSLFNFTGPAKADELVRGFKKDVDAVNLRACYEIRERAKVFGKMMEKQLRDSLNQSARAYNEQFLTSFRDLALADQRDNEAEWIPSDSELGKALIKAKLKRAPKPNFDVQNVDSTIEHLQEIPLEAEDDDLLKSLGSILASRSKQTLVDIVGEATGSLYQSDMRECANDMTDLFHQSLSESTPDRLELTDMYVDCADEAIYSDPHIVTKVANGRLRCGNDTTNWAWSDGHDNLSECQGRDGEKSCQSWPRNDVDNLARTVYQRVERSGVLDMREADGADAENPTGMTLTNCRGQDFSRNPNEQLRLRRGYIGCLTDDGIWFYSHSRLMHCQRGTIGCETFTPGNMSSSDRLRATEAGVIRNSPEAWSYMEAVDCNQRGAFKNKTLLQGIDDGKIACGTAHNKWFWIKNKLFHCAGKTCQSFTSGQIPDDVAILARKEGIMSTPPEAFTDCHQDFFLTKGLQEDVAKGKLGCGFETNYWVWNHGGLRYCAFHGDRPCAEYEAVQARESDWPMWKMPVTIQDCKAFSAAEAKSKEELMWDGKIACGDEAEFWMLNGDRIQKCRKGADNNFRHCAFFKLDAQELLQEASTAGLATNRPPGKHYPSPYAPRRFRYATQSHSIIDCNAIFITDKDAFEMWEGRLACGSKSEYWLWNGQKPMKCRKDPDSTTEPKCAVYDLGDDILNQAADVGLVRRRPASEPQFRFTNCKALPKSDRSKHFEAMWENKIRCGNRTDVWYWAGPDRISHCATTKDEGLSCDNADITDDNEEPTMATMQLLKGADENGLVPFPKPKNWQDIRPNETHDGAAAPDSSLRIEDCKKLPPAKRREDTAQMRQGTLACGHKGDYWRWSGTKTLEHCRKVRHREEVSCRYAEFGLGFSRQVKAMEKEAAESGLVMLPQSKADKASKPNKPSPDYEFNGNPGIEDSLNEQDKEAERGR</sequence>
<dbReference type="AlphaFoldDB" id="A0A367L4T9"/>
<organism evidence="3 4">
    <name type="scientific">Ophiocordyceps polyrhachis-furcata BCC 54312</name>
    <dbReference type="NCBI Taxonomy" id="1330021"/>
    <lineage>
        <taxon>Eukaryota</taxon>
        <taxon>Fungi</taxon>
        <taxon>Dikarya</taxon>
        <taxon>Ascomycota</taxon>
        <taxon>Pezizomycotina</taxon>
        <taxon>Sordariomycetes</taxon>
        <taxon>Hypocreomycetidae</taxon>
        <taxon>Hypocreales</taxon>
        <taxon>Ophiocordycipitaceae</taxon>
        <taxon>Ophiocordyceps</taxon>
    </lineage>
</organism>
<proteinExistence type="predicted"/>
<protein>
    <submittedName>
        <fullName evidence="3">Uncharacterized protein</fullName>
    </submittedName>
</protein>
<evidence type="ECO:0000256" key="2">
    <source>
        <dbReference type="SAM" id="SignalP"/>
    </source>
</evidence>
<feature type="signal peptide" evidence="2">
    <location>
        <begin position="1"/>
        <end position="25"/>
    </location>
</feature>
<feature type="chain" id="PRO_5016562080" evidence="2">
    <location>
        <begin position="26"/>
        <end position="1264"/>
    </location>
</feature>
<evidence type="ECO:0000313" key="4">
    <source>
        <dbReference type="Proteomes" id="UP000253664"/>
    </source>
</evidence>